<dbReference type="PRINTS" id="PR01183">
    <property type="entry name" value="RIBORDTASEM1"/>
</dbReference>
<evidence type="ECO:0000256" key="10">
    <source>
        <dbReference type="RuleBase" id="RU003410"/>
    </source>
</evidence>
<dbReference type="InterPro" id="IPR008926">
    <property type="entry name" value="RNR_R1-su_N"/>
</dbReference>
<dbReference type="PROSITE" id="PS00089">
    <property type="entry name" value="RIBORED_LARGE"/>
    <property type="match status" value="1"/>
</dbReference>
<comment type="caution">
    <text evidence="12">The sequence shown here is derived from an EMBL/GenBank/DDBJ whole genome shotgun (WGS) entry which is preliminary data.</text>
</comment>
<feature type="domain" description="ATP-cone" evidence="11">
    <location>
        <begin position="1"/>
        <end position="92"/>
    </location>
</feature>
<dbReference type="Pfam" id="PF02867">
    <property type="entry name" value="Ribonuc_red_lgC"/>
    <property type="match status" value="1"/>
</dbReference>
<dbReference type="EMBL" id="SBIQ01000132">
    <property type="protein sequence ID" value="KAF7683081.1"/>
    <property type="molecule type" value="Genomic_DNA"/>
</dbReference>
<comment type="similarity">
    <text evidence="1 10">Belongs to the ribonucleoside diphosphate reductase large chain family.</text>
</comment>
<evidence type="ECO:0000259" key="11">
    <source>
        <dbReference type="PROSITE" id="PS51161"/>
    </source>
</evidence>
<comment type="catalytic activity">
    <reaction evidence="10">
        <text>a 2'-deoxyribonucleoside 5'-diphosphate + [thioredoxin]-disulfide + H2O = a ribonucleoside 5'-diphosphate + [thioredoxin]-dithiol</text>
        <dbReference type="Rhea" id="RHEA:23252"/>
        <dbReference type="Rhea" id="RHEA-COMP:10698"/>
        <dbReference type="Rhea" id="RHEA-COMP:10700"/>
        <dbReference type="ChEBI" id="CHEBI:15377"/>
        <dbReference type="ChEBI" id="CHEBI:29950"/>
        <dbReference type="ChEBI" id="CHEBI:50058"/>
        <dbReference type="ChEBI" id="CHEBI:57930"/>
        <dbReference type="ChEBI" id="CHEBI:73316"/>
        <dbReference type="EC" id="1.17.4.1"/>
    </reaction>
</comment>
<dbReference type="NCBIfam" id="TIGR02506">
    <property type="entry name" value="NrdE_NrdA"/>
    <property type="match status" value="1"/>
</dbReference>
<dbReference type="Pfam" id="PF03477">
    <property type="entry name" value="ATP-cone"/>
    <property type="match status" value="1"/>
</dbReference>
<dbReference type="EC" id="1.17.4.1" evidence="2 10"/>
<evidence type="ECO:0000256" key="4">
    <source>
        <dbReference type="ARBA" id="ARBA00022741"/>
    </source>
</evidence>
<keyword evidence="7 10" id="KW-0215">Deoxyribonucleotide synthesis</keyword>
<evidence type="ECO:0000256" key="6">
    <source>
        <dbReference type="ARBA" id="ARBA00023002"/>
    </source>
</evidence>
<dbReference type="Proteomes" id="UP001516464">
    <property type="component" value="Unassembled WGS sequence"/>
</dbReference>
<gene>
    <name evidence="12" type="primary">cdc22</name>
    <name evidence="12" type="ORF">TCON_1702</name>
</gene>
<dbReference type="InterPro" id="IPR005144">
    <property type="entry name" value="ATP-cone_dom"/>
</dbReference>
<dbReference type="PANTHER" id="PTHR11573">
    <property type="entry name" value="RIBONUCLEOSIDE-DIPHOSPHATE REDUCTASE LARGE CHAIN"/>
    <property type="match status" value="1"/>
</dbReference>
<dbReference type="Pfam" id="PF00317">
    <property type="entry name" value="Ribonuc_red_lgN"/>
    <property type="match status" value="1"/>
</dbReference>
<accession>A0ABQ7HY38</accession>
<evidence type="ECO:0000256" key="3">
    <source>
        <dbReference type="ARBA" id="ARBA00022533"/>
    </source>
</evidence>
<dbReference type="CDD" id="cd01679">
    <property type="entry name" value="RNR_I"/>
    <property type="match status" value="1"/>
</dbReference>
<protein>
    <recommendedName>
        <fullName evidence="2 10">Ribonucleoside-diphosphate reductase</fullName>
        <ecNumber evidence="2 10">1.17.4.1</ecNumber>
    </recommendedName>
</protein>
<dbReference type="SUPFAM" id="SSF51998">
    <property type="entry name" value="PFL-like glycyl radical enzymes"/>
    <property type="match status" value="1"/>
</dbReference>
<evidence type="ECO:0000256" key="5">
    <source>
        <dbReference type="ARBA" id="ARBA00022840"/>
    </source>
</evidence>
<evidence type="ECO:0000313" key="13">
    <source>
        <dbReference type="Proteomes" id="UP001516464"/>
    </source>
</evidence>
<comment type="function">
    <text evidence="8 10">Provides the precursors necessary for DNA synthesis. Catalyzes the biosynthesis of deoxyribonucleotides from the corresponding ribonucleotides.</text>
</comment>
<keyword evidence="3" id="KW-0021">Allosteric enzyme</keyword>
<name>A0ABQ7HY38_9MICR</name>
<organism evidence="12 13">
    <name type="scientific">Astathelohania contejeani</name>
    <dbReference type="NCBI Taxonomy" id="164912"/>
    <lineage>
        <taxon>Eukaryota</taxon>
        <taxon>Fungi</taxon>
        <taxon>Fungi incertae sedis</taxon>
        <taxon>Microsporidia</taxon>
        <taxon>Astathelohaniidae</taxon>
        <taxon>Astathelohania</taxon>
    </lineage>
</organism>
<dbReference type="Gene3D" id="3.20.70.20">
    <property type="match status" value="1"/>
</dbReference>
<dbReference type="SUPFAM" id="SSF48168">
    <property type="entry name" value="R1 subunit of ribonucleotide reductase, N-terminal domain"/>
    <property type="match status" value="1"/>
</dbReference>
<keyword evidence="6 10" id="KW-0560">Oxidoreductase</keyword>
<sequence>MQVVKRDGSLEPISKDKIYRRIQMQLNNMPGTAITASAIVERVYSGLCDQITSSEIDEFIGEVCASMITKHPDYNTLASRIEVSKLHKSTENSFSKKIKYLQVKTQRIDKKVYEVVMKNADIIDAAIDYERDYKINYFGIKTLCKGYLMIYNNKVIERPQDMWMRVSLGIHKEDLKSAIQTYDLMSQKYFTHATPTLFNSGTFRPQMSSCFLLNLFEDSIEGIYETVRQAALISKTAGGLGINIHDVRCKGSTIESTGGGAAGIVPMLKVFDATGRYVCQGGNKRPGAITIFLEPWHGEIFDFLDLRKNTGKDEVRTRDLFLALWIPDLFMKRVEEGKKWSLFCPKTAPGLSDVWGENFEKLYEKYESEGKALRTVEARALWKAIIDTQIETGSPFMLYKDTCNRFSNQNNIGTIKGSNLCTEIIQYSGKDQIGVCNLASIALPMFIENGSFNFTKLREITKIITRNLDRVIDVTYYPLDQARNSNMLNRPIGIGVQGLADVFAELRYPFESAEARELNKAIFETIYFASLESSCELAKKYGTYPNYPGSMVSKGILHFDLYKIKPSERWNWDELREKIKHYGIRNSLLVAPMPTASTSQILGFNECFEPFTSNIYTRRTLAGEFQVVNKYLMRDLMKLGLWDQNMKNLLVEHDGSIQNIPVIPQEIKNLYKTVWEIKMKCVVDMAIDRAPFIDQSQSLNIFIASASRNQLGSLHFHAWRNGLKTGMYYFRTKPISAAIKFTVDKEAVKQTLKGMTTFCTMEEGCLSCGS</sequence>
<evidence type="ECO:0000313" key="12">
    <source>
        <dbReference type="EMBL" id="KAF7683081.1"/>
    </source>
</evidence>
<dbReference type="InterPro" id="IPR013346">
    <property type="entry name" value="NrdE_NrdA_C"/>
</dbReference>
<keyword evidence="4 9" id="KW-0547">Nucleotide-binding</keyword>
<dbReference type="InterPro" id="IPR013509">
    <property type="entry name" value="RNR_lsu_N"/>
</dbReference>
<evidence type="ECO:0000256" key="7">
    <source>
        <dbReference type="ARBA" id="ARBA00023116"/>
    </source>
</evidence>
<keyword evidence="5 9" id="KW-0067">ATP-binding</keyword>
<evidence type="ECO:0000256" key="2">
    <source>
        <dbReference type="ARBA" id="ARBA00012274"/>
    </source>
</evidence>
<proteinExistence type="inferred from homology"/>
<dbReference type="PROSITE" id="PS51161">
    <property type="entry name" value="ATP_CONE"/>
    <property type="match status" value="1"/>
</dbReference>
<reference evidence="12 13" key="1">
    <citation type="submission" date="2019-01" db="EMBL/GenBank/DDBJ databases">
        <title>Genomes sequencing and comparative genomics of infectious freshwater microsporidia, Cucumispora dikerogammari and Thelohania contejeani.</title>
        <authorList>
            <person name="Cormier A."/>
            <person name="Giraud I."/>
            <person name="Wattier R."/>
            <person name="Teixeira M."/>
            <person name="Grandjean F."/>
            <person name="Rigaud T."/>
            <person name="Cordaux R."/>
        </authorList>
    </citation>
    <scope>NUCLEOTIDE SEQUENCE [LARGE SCALE GENOMIC DNA]</scope>
    <source>
        <strain evidence="12">T1</strain>
        <tissue evidence="12">Spores</tissue>
    </source>
</reference>
<keyword evidence="13" id="KW-1185">Reference proteome</keyword>
<evidence type="ECO:0000256" key="1">
    <source>
        <dbReference type="ARBA" id="ARBA00010406"/>
    </source>
</evidence>
<dbReference type="PANTHER" id="PTHR11573:SF6">
    <property type="entry name" value="RIBONUCLEOSIDE-DIPHOSPHATE REDUCTASE LARGE SUBUNIT"/>
    <property type="match status" value="1"/>
</dbReference>
<dbReference type="InterPro" id="IPR000788">
    <property type="entry name" value="RNR_lg_C"/>
</dbReference>
<evidence type="ECO:0000256" key="9">
    <source>
        <dbReference type="PROSITE-ProRule" id="PRU00492"/>
    </source>
</evidence>
<dbReference type="InterPro" id="IPR039718">
    <property type="entry name" value="Rrm1"/>
</dbReference>
<evidence type="ECO:0000256" key="8">
    <source>
        <dbReference type="ARBA" id="ARBA00024942"/>
    </source>
</evidence>